<accession>A0A0D7AYN6</accession>
<evidence type="ECO:0000256" key="1">
    <source>
        <dbReference type="SAM" id="MobiDB-lite"/>
    </source>
</evidence>
<organism evidence="2 3">
    <name type="scientific">Cylindrobasidium torrendii FP15055 ss-10</name>
    <dbReference type="NCBI Taxonomy" id="1314674"/>
    <lineage>
        <taxon>Eukaryota</taxon>
        <taxon>Fungi</taxon>
        <taxon>Dikarya</taxon>
        <taxon>Basidiomycota</taxon>
        <taxon>Agaricomycotina</taxon>
        <taxon>Agaricomycetes</taxon>
        <taxon>Agaricomycetidae</taxon>
        <taxon>Agaricales</taxon>
        <taxon>Marasmiineae</taxon>
        <taxon>Physalacriaceae</taxon>
        <taxon>Cylindrobasidium</taxon>
    </lineage>
</organism>
<proteinExistence type="predicted"/>
<feature type="region of interest" description="Disordered" evidence="1">
    <location>
        <begin position="1"/>
        <end position="74"/>
    </location>
</feature>
<reference evidence="2 3" key="1">
    <citation type="journal article" date="2015" name="Fungal Genet. Biol.">
        <title>Evolution of novel wood decay mechanisms in Agaricales revealed by the genome sequences of Fistulina hepatica and Cylindrobasidium torrendii.</title>
        <authorList>
            <person name="Floudas D."/>
            <person name="Held B.W."/>
            <person name="Riley R."/>
            <person name="Nagy L.G."/>
            <person name="Koehler G."/>
            <person name="Ransdell A.S."/>
            <person name="Younus H."/>
            <person name="Chow J."/>
            <person name="Chiniquy J."/>
            <person name="Lipzen A."/>
            <person name="Tritt A."/>
            <person name="Sun H."/>
            <person name="Haridas S."/>
            <person name="LaButti K."/>
            <person name="Ohm R.A."/>
            <person name="Kues U."/>
            <person name="Blanchette R.A."/>
            <person name="Grigoriev I.V."/>
            <person name="Minto R.E."/>
            <person name="Hibbett D.S."/>
        </authorList>
    </citation>
    <scope>NUCLEOTIDE SEQUENCE [LARGE SCALE GENOMIC DNA]</scope>
    <source>
        <strain evidence="2 3">FP15055 ss-10</strain>
    </source>
</reference>
<name>A0A0D7AYN6_9AGAR</name>
<feature type="region of interest" description="Disordered" evidence="1">
    <location>
        <begin position="98"/>
        <end position="172"/>
    </location>
</feature>
<gene>
    <name evidence="2" type="ORF">CYLTODRAFT_458224</name>
</gene>
<dbReference type="EMBL" id="KN880704">
    <property type="protein sequence ID" value="KIY63327.1"/>
    <property type="molecule type" value="Genomic_DNA"/>
</dbReference>
<feature type="compositionally biased region" description="Basic and acidic residues" evidence="1">
    <location>
        <begin position="1"/>
        <end position="26"/>
    </location>
</feature>
<feature type="compositionally biased region" description="Basic and acidic residues" evidence="1">
    <location>
        <begin position="137"/>
        <end position="149"/>
    </location>
</feature>
<dbReference type="Proteomes" id="UP000054007">
    <property type="component" value="Unassembled WGS sequence"/>
</dbReference>
<feature type="compositionally biased region" description="Polar residues" evidence="1">
    <location>
        <begin position="98"/>
        <end position="112"/>
    </location>
</feature>
<evidence type="ECO:0000313" key="3">
    <source>
        <dbReference type="Proteomes" id="UP000054007"/>
    </source>
</evidence>
<dbReference type="AlphaFoldDB" id="A0A0D7AYN6"/>
<feature type="compositionally biased region" description="Pro residues" evidence="1">
    <location>
        <begin position="202"/>
        <end position="230"/>
    </location>
</feature>
<feature type="compositionally biased region" description="Low complexity" evidence="1">
    <location>
        <begin position="150"/>
        <end position="166"/>
    </location>
</feature>
<protein>
    <submittedName>
        <fullName evidence="2">Uncharacterized protein</fullName>
    </submittedName>
</protein>
<feature type="region of interest" description="Disordered" evidence="1">
    <location>
        <begin position="187"/>
        <end position="230"/>
    </location>
</feature>
<sequence length="289" mass="31402">MRERDDFLGHSDHPAAQDDRQLRVDAGHNNGETTLKEEDEDEDSFGPDGDQPLWPHNSSKFDSTSEPDGNGEYAYMDHLGCWRPRGDPVNLTHSMSLYDSDASPTSTVTSEAYHNLPPRARGSPRLLETLQVAPSKINERYYSSRDGRGSPRSASSPSISPNPDDAPGFKARYLPPLFEAPYQTPFQSRAFHPPRLPAIASPGPPPPEFRTPALPPPPSRTPPPSQSPTPSPNLACDRCCALGQICVRDTGSYPNAKNKLVACTGCVGQGTSCGVNRNTSIASFVHVRV</sequence>
<evidence type="ECO:0000313" key="2">
    <source>
        <dbReference type="EMBL" id="KIY63327.1"/>
    </source>
</evidence>
<keyword evidence="3" id="KW-1185">Reference proteome</keyword>
<feature type="compositionally biased region" description="Polar residues" evidence="1">
    <location>
        <begin position="56"/>
        <end position="67"/>
    </location>
</feature>